<gene>
    <name evidence="7" type="ORF">OTU49_004486</name>
</gene>
<sequence length="451" mass="48016">MGCFMYVIFGSCKDITIGPTAIMALMTLEYSGSGGPVYAVLLCFTSGIIIITAGLCNLGFLINFISKPVISGFTSAAAITIASSQLKGLFGLSYSSDGIIETYDKFFHNIGKTRWQDLTLGLSSSVVLLIMRRVKDIAAVRVRASDSRWTRVWKKGVFLVSVGRNAIVVLVALVVAYCQRHEQPFIITGEVKPGLPPFHPPAFSADVNGTMLTFGDILADVGAGVVIIPIVSILESIAIASAFAGGATIDATQEMLALGMCNLAGSFVQSMPVTGSFTRTAVNATSGVKTPAGGIVTGTLVILALAFLTSYFKYIPKASLAAVIICAVIFMVDYQVVLPIWQAHRLDQLPLWTTFLTCLFWKLEYGILVGAGVNLALVLYGSARPKVVVDVTAMQDGDDEAYVLVEPQSGLFFPSVDYVRTSVNKAGLTTASSRMTVVVDCGHFTGVDYTA</sequence>
<feature type="transmembrane region" description="Helical" evidence="5">
    <location>
        <begin position="37"/>
        <end position="62"/>
    </location>
</feature>
<evidence type="ECO:0000256" key="1">
    <source>
        <dbReference type="ARBA" id="ARBA00004141"/>
    </source>
</evidence>
<feature type="transmembrane region" description="Helical" evidence="5">
    <location>
        <begin position="221"/>
        <end position="243"/>
    </location>
</feature>
<evidence type="ECO:0000256" key="3">
    <source>
        <dbReference type="ARBA" id="ARBA00022989"/>
    </source>
</evidence>
<keyword evidence="4 5" id="KW-0472">Membrane</keyword>
<reference evidence="7" key="2">
    <citation type="submission" date="2024-01" db="EMBL/GenBank/DDBJ databases">
        <authorList>
            <person name="He J."/>
            <person name="Wang M."/>
            <person name="Zheng J."/>
            <person name="Liu Z."/>
        </authorList>
    </citation>
    <scope>NUCLEOTIDE SEQUENCE</scope>
    <source>
        <strain evidence="7">ZL_2023a</strain>
        <tissue evidence="7">Muscle</tissue>
    </source>
</reference>
<dbReference type="EMBL" id="JARKIK010000003">
    <property type="protein sequence ID" value="KAK8753434.1"/>
    <property type="molecule type" value="Genomic_DNA"/>
</dbReference>
<keyword evidence="2 5" id="KW-0812">Transmembrane</keyword>
<evidence type="ECO:0000256" key="4">
    <source>
        <dbReference type="ARBA" id="ARBA00023136"/>
    </source>
</evidence>
<dbReference type="GO" id="GO:0055085">
    <property type="term" value="P:transmembrane transport"/>
    <property type="evidence" value="ECO:0007669"/>
    <property type="project" value="InterPro"/>
</dbReference>
<feature type="non-terminal residue" evidence="7">
    <location>
        <position position="451"/>
    </location>
</feature>
<dbReference type="Proteomes" id="UP001445076">
    <property type="component" value="Unassembled WGS sequence"/>
</dbReference>
<dbReference type="EMBL" id="JARKIK010000003">
    <property type="protein sequence ID" value="KAK8753432.1"/>
    <property type="molecule type" value="Genomic_DNA"/>
</dbReference>
<feature type="transmembrane region" description="Helical" evidence="5">
    <location>
        <begin position="292"/>
        <end position="312"/>
    </location>
</feature>
<evidence type="ECO:0000313" key="7">
    <source>
        <dbReference type="EMBL" id="KAK8753433.1"/>
    </source>
</evidence>
<comment type="caution">
    <text evidence="7">The sequence shown here is derived from an EMBL/GenBank/DDBJ whole genome shotgun (WGS) entry which is preliminary data.</text>
</comment>
<evidence type="ECO:0000259" key="6">
    <source>
        <dbReference type="Pfam" id="PF00916"/>
    </source>
</evidence>
<feature type="transmembrane region" description="Helical" evidence="5">
    <location>
        <begin position="361"/>
        <end position="380"/>
    </location>
</feature>
<evidence type="ECO:0000256" key="5">
    <source>
        <dbReference type="SAM" id="Phobius"/>
    </source>
</evidence>
<keyword evidence="8" id="KW-1185">Reference proteome</keyword>
<feature type="transmembrane region" description="Helical" evidence="5">
    <location>
        <begin position="255"/>
        <end position="272"/>
    </location>
</feature>
<keyword evidence="3 5" id="KW-1133">Transmembrane helix</keyword>
<dbReference type="GO" id="GO:0016020">
    <property type="term" value="C:membrane"/>
    <property type="evidence" value="ECO:0007669"/>
    <property type="project" value="UniProtKB-SubCell"/>
</dbReference>
<accession>A0AAW0Y974</accession>
<evidence type="ECO:0000313" key="8">
    <source>
        <dbReference type="Proteomes" id="UP001445076"/>
    </source>
</evidence>
<dbReference type="Pfam" id="PF00916">
    <property type="entry name" value="Sulfate_transp"/>
    <property type="match status" value="1"/>
</dbReference>
<organism evidence="7 8">
    <name type="scientific">Cherax quadricarinatus</name>
    <name type="common">Australian red claw crayfish</name>
    <dbReference type="NCBI Taxonomy" id="27406"/>
    <lineage>
        <taxon>Eukaryota</taxon>
        <taxon>Metazoa</taxon>
        <taxon>Ecdysozoa</taxon>
        <taxon>Arthropoda</taxon>
        <taxon>Crustacea</taxon>
        <taxon>Multicrustacea</taxon>
        <taxon>Malacostraca</taxon>
        <taxon>Eumalacostraca</taxon>
        <taxon>Eucarida</taxon>
        <taxon>Decapoda</taxon>
        <taxon>Pleocyemata</taxon>
        <taxon>Astacidea</taxon>
        <taxon>Parastacoidea</taxon>
        <taxon>Parastacidae</taxon>
        <taxon>Cherax</taxon>
    </lineage>
</organism>
<comment type="subcellular location">
    <subcellularLocation>
        <location evidence="1">Membrane</location>
        <topology evidence="1">Multi-pass membrane protein</topology>
    </subcellularLocation>
</comment>
<dbReference type="InterPro" id="IPR011547">
    <property type="entry name" value="SLC26A/SulP_dom"/>
</dbReference>
<evidence type="ECO:0000256" key="2">
    <source>
        <dbReference type="ARBA" id="ARBA00022692"/>
    </source>
</evidence>
<dbReference type="InterPro" id="IPR001902">
    <property type="entry name" value="SLC26A/SulP_fam"/>
</dbReference>
<protein>
    <recommendedName>
        <fullName evidence="6">SLC26A/SulP transporter domain-containing protein</fullName>
    </recommendedName>
</protein>
<feature type="transmembrane region" description="Helical" evidence="5">
    <location>
        <begin position="156"/>
        <end position="177"/>
    </location>
</feature>
<proteinExistence type="predicted"/>
<dbReference type="PANTHER" id="PTHR11814">
    <property type="entry name" value="SULFATE TRANSPORTER"/>
    <property type="match status" value="1"/>
</dbReference>
<dbReference type="AlphaFoldDB" id="A0AAW0Y974"/>
<name>A0AAW0Y974_CHEQU</name>
<feature type="domain" description="SLC26A/SulP transporter" evidence="6">
    <location>
        <begin position="2"/>
        <end position="349"/>
    </location>
</feature>
<dbReference type="EMBL" id="JARKIK010000003">
    <property type="protein sequence ID" value="KAK8753433.1"/>
    <property type="molecule type" value="Genomic_DNA"/>
</dbReference>
<feature type="transmembrane region" description="Helical" evidence="5">
    <location>
        <begin position="319"/>
        <end position="341"/>
    </location>
</feature>
<reference evidence="7 8" key="1">
    <citation type="journal article" date="2024" name="BMC Genomics">
        <title>Genome assembly of redclaw crayfish (Cherax quadricarinatus) provides insights into its immune adaptation and hypoxia tolerance.</title>
        <authorList>
            <person name="Liu Z."/>
            <person name="Zheng J."/>
            <person name="Li H."/>
            <person name="Fang K."/>
            <person name="Wang S."/>
            <person name="He J."/>
            <person name="Zhou D."/>
            <person name="Weng S."/>
            <person name="Chi M."/>
            <person name="Gu Z."/>
            <person name="He J."/>
            <person name="Li F."/>
            <person name="Wang M."/>
        </authorList>
    </citation>
    <scope>NUCLEOTIDE SEQUENCE [LARGE SCALE GENOMIC DNA]</scope>
    <source>
        <strain evidence="7">ZL_2023a</strain>
    </source>
</reference>